<dbReference type="GO" id="GO:0004674">
    <property type="term" value="F:protein serine/threonine kinase activity"/>
    <property type="evidence" value="ECO:0007669"/>
    <property type="project" value="UniProtKB-KW"/>
</dbReference>
<dbReference type="InterPro" id="IPR017441">
    <property type="entry name" value="Protein_kinase_ATP_BS"/>
</dbReference>
<dbReference type="PROSITE" id="PS00107">
    <property type="entry name" value="PROTEIN_KINASE_ATP"/>
    <property type="match status" value="1"/>
</dbReference>
<dbReference type="EMBL" id="MK250088">
    <property type="protein sequence ID" value="QDY52144.1"/>
    <property type="molecule type" value="Genomic_DNA"/>
</dbReference>
<keyword evidence="6 7" id="KW-0067">ATP-binding</keyword>
<dbReference type="PANTHER" id="PTHR24058:SF22">
    <property type="entry name" value="DUAL SPECIFICITY TYROSINE-PHOSPHORYLATION-REGULATED KINASE 4"/>
    <property type="match status" value="1"/>
</dbReference>
<dbReference type="InterPro" id="IPR000719">
    <property type="entry name" value="Prot_kinase_dom"/>
</dbReference>
<keyword evidence="5 9" id="KW-0418">Kinase</keyword>
<evidence type="ECO:0000256" key="4">
    <source>
        <dbReference type="ARBA" id="ARBA00022741"/>
    </source>
</evidence>
<evidence type="ECO:0000256" key="7">
    <source>
        <dbReference type="PROSITE-ProRule" id="PRU10141"/>
    </source>
</evidence>
<dbReference type="Gene3D" id="1.10.510.10">
    <property type="entry name" value="Transferase(Phosphotransferase) domain 1"/>
    <property type="match status" value="1"/>
</dbReference>
<dbReference type="PANTHER" id="PTHR24058">
    <property type="entry name" value="DUAL SPECIFICITY PROTEIN KINASE"/>
    <property type="match status" value="1"/>
</dbReference>
<reference evidence="9" key="1">
    <citation type="submission" date="2018-11" db="EMBL/GenBank/DDBJ databases">
        <title>A distinct lineage of giant viruses engineers rhodopsin photosystems in predatory marine eukaryotes.</title>
        <authorList>
            <person name="Needham D.M."/>
            <person name="Yoshizawa S."/>
            <person name="Hosaka T."/>
            <person name="Poirier C."/>
            <person name="Choi C.-J."/>
            <person name="Hehenberger E."/>
            <person name="Irwin N.A.T."/>
            <person name="Wilken S."/>
            <person name="Yung C.-M."/>
            <person name="Bachy C."/>
            <person name="Kurihara R."/>
            <person name="Nakajima Y."/>
            <person name="Kojima K."/>
            <person name="Kimura-Someya T."/>
            <person name="Leonard G."/>
            <person name="Malmstrom R.R."/>
            <person name="Mende D."/>
            <person name="Olson D.K."/>
            <person name="Sudo Y."/>
            <person name="Sudek S."/>
            <person name="Richards T.A."/>
            <person name="DeLong E.F."/>
            <person name="Keeling P.J."/>
            <person name="Santoro A.E."/>
            <person name="Shirouzu M."/>
            <person name="Iwasaki W."/>
            <person name="Worden A.Z."/>
        </authorList>
    </citation>
    <scope>NUCLEOTIDE SEQUENCE</scope>
</reference>
<dbReference type="PROSITE" id="PS00108">
    <property type="entry name" value="PROTEIN_KINASE_ST"/>
    <property type="match status" value="1"/>
</dbReference>
<evidence type="ECO:0000256" key="3">
    <source>
        <dbReference type="ARBA" id="ARBA00022679"/>
    </source>
</evidence>
<comment type="similarity">
    <text evidence="1">Belongs to the protein kinase superfamily. CMGC Ser/Thr protein kinase family. MNB/DYRK subfamily.</text>
</comment>
<accession>A0A5B8IQA9</accession>
<evidence type="ECO:0000256" key="1">
    <source>
        <dbReference type="ARBA" id="ARBA00008867"/>
    </source>
</evidence>
<dbReference type="GO" id="GO:0005524">
    <property type="term" value="F:ATP binding"/>
    <property type="evidence" value="ECO:0007669"/>
    <property type="project" value="UniProtKB-UniRule"/>
</dbReference>
<gene>
    <name evidence="9" type="ORF">4_24</name>
</gene>
<evidence type="ECO:0000259" key="8">
    <source>
        <dbReference type="PROSITE" id="PS50011"/>
    </source>
</evidence>
<feature type="binding site" evidence="7">
    <location>
        <position position="37"/>
    </location>
    <ligand>
        <name>ATP</name>
        <dbReference type="ChEBI" id="CHEBI:30616"/>
    </ligand>
</feature>
<dbReference type="PROSITE" id="PS50011">
    <property type="entry name" value="PROTEIN_KINASE_DOM"/>
    <property type="match status" value="1"/>
</dbReference>
<name>A0A5B8IQA9_9VIRU</name>
<dbReference type="SUPFAM" id="SSF56112">
    <property type="entry name" value="Protein kinase-like (PK-like)"/>
    <property type="match status" value="1"/>
</dbReference>
<dbReference type="SMART" id="SM00220">
    <property type="entry name" value="S_TKc"/>
    <property type="match status" value="1"/>
</dbReference>
<dbReference type="Pfam" id="PF00069">
    <property type="entry name" value="Pkinase"/>
    <property type="match status" value="1"/>
</dbReference>
<feature type="domain" description="Protein kinase" evidence="8">
    <location>
        <begin position="7"/>
        <end position="319"/>
    </location>
</feature>
<evidence type="ECO:0000256" key="6">
    <source>
        <dbReference type="ARBA" id="ARBA00022840"/>
    </source>
</evidence>
<keyword evidence="2" id="KW-0723">Serine/threonine-protein kinase</keyword>
<proteinExistence type="inferred from homology"/>
<keyword evidence="3" id="KW-0808">Transferase</keyword>
<dbReference type="InterPro" id="IPR011009">
    <property type="entry name" value="Kinase-like_dom_sf"/>
</dbReference>
<evidence type="ECO:0000313" key="9">
    <source>
        <dbReference type="EMBL" id="QDY52144.1"/>
    </source>
</evidence>
<evidence type="ECO:0000256" key="5">
    <source>
        <dbReference type="ARBA" id="ARBA00022777"/>
    </source>
</evidence>
<evidence type="ECO:0000256" key="2">
    <source>
        <dbReference type="ARBA" id="ARBA00022527"/>
    </source>
</evidence>
<sequence>MFKIGDFEGELFIGKGAFGKVYKTYSLSKGRNVAIKKIKDEDRFRYAALKEIKILNYINSLRKSDIKIPIVNFYGEFMEGNIQYLVFELLDIDLYTYYKNCSHELNLDNIVKIMIQICEGLSYIHTKYIHGDLKPENIMIDKLTKKIKIIDLGSSFEKNKIKKNFYVQSRYYRAPELIYELQHNEKIDIWSVGCIMFELIALKPLFKGKNSIDLIYKISEFISLPKEKEYLNSTKFNYLYCQIIDTEKFTYLHNKEKYKEPDFRLREFLYIYLDCFKVETLFKENIYDFFKEVFVYDFNLRISAKDCILQLKTIKNAVLL</sequence>
<organism evidence="9">
    <name type="scientific">Mimiviridae sp. ChoanoV1</name>
    <dbReference type="NCBI Taxonomy" id="2596887"/>
    <lineage>
        <taxon>Viruses</taxon>
        <taxon>Varidnaviria</taxon>
        <taxon>Bamfordvirae</taxon>
        <taxon>Nucleocytoviricota</taxon>
        <taxon>Megaviricetes</taxon>
        <taxon>Imitervirales</taxon>
        <taxon>Schizomimiviridae</taxon>
    </lineage>
</organism>
<keyword evidence="4 7" id="KW-0547">Nucleotide-binding</keyword>
<dbReference type="InterPro" id="IPR050494">
    <property type="entry name" value="Ser_Thr_dual-spec_kinase"/>
</dbReference>
<protein>
    <submittedName>
        <fullName evidence="9">Protein kinase domain protein</fullName>
    </submittedName>
</protein>
<dbReference type="InterPro" id="IPR008271">
    <property type="entry name" value="Ser/Thr_kinase_AS"/>
</dbReference>